<name>A0A0C3HEU2_OIDMZ</name>
<reference evidence="2 3" key="1">
    <citation type="submission" date="2014-04" db="EMBL/GenBank/DDBJ databases">
        <authorList>
            <consortium name="DOE Joint Genome Institute"/>
            <person name="Kuo A."/>
            <person name="Martino E."/>
            <person name="Perotto S."/>
            <person name="Kohler A."/>
            <person name="Nagy L.G."/>
            <person name="Floudas D."/>
            <person name="Copeland A."/>
            <person name="Barry K.W."/>
            <person name="Cichocki N."/>
            <person name="Veneault-Fourrey C."/>
            <person name="LaButti K."/>
            <person name="Lindquist E.A."/>
            <person name="Lipzen A."/>
            <person name="Lundell T."/>
            <person name="Morin E."/>
            <person name="Murat C."/>
            <person name="Sun H."/>
            <person name="Tunlid A."/>
            <person name="Henrissat B."/>
            <person name="Grigoriev I.V."/>
            <person name="Hibbett D.S."/>
            <person name="Martin F."/>
            <person name="Nordberg H.P."/>
            <person name="Cantor M.N."/>
            <person name="Hua S.X."/>
        </authorList>
    </citation>
    <scope>NUCLEOTIDE SEQUENCE [LARGE SCALE GENOMIC DNA]</scope>
    <source>
        <strain evidence="2 3">Zn</strain>
    </source>
</reference>
<evidence type="ECO:0000313" key="2">
    <source>
        <dbReference type="EMBL" id="KIN01665.1"/>
    </source>
</evidence>
<dbReference type="InterPro" id="IPR021851">
    <property type="entry name" value="DUF3455"/>
</dbReference>
<dbReference type="PANTHER" id="PTHR35567:SF1">
    <property type="entry name" value="CONSERVED FUNGAL PROTEIN (AFU_ORTHOLOGUE AFUA_1G14230)"/>
    <property type="match status" value="1"/>
</dbReference>
<reference evidence="3" key="2">
    <citation type="submission" date="2015-01" db="EMBL/GenBank/DDBJ databases">
        <title>Evolutionary Origins and Diversification of the Mycorrhizal Mutualists.</title>
        <authorList>
            <consortium name="DOE Joint Genome Institute"/>
            <consortium name="Mycorrhizal Genomics Consortium"/>
            <person name="Kohler A."/>
            <person name="Kuo A."/>
            <person name="Nagy L.G."/>
            <person name="Floudas D."/>
            <person name="Copeland A."/>
            <person name="Barry K.W."/>
            <person name="Cichocki N."/>
            <person name="Veneault-Fourrey C."/>
            <person name="LaButti K."/>
            <person name="Lindquist E.A."/>
            <person name="Lipzen A."/>
            <person name="Lundell T."/>
            <person name="Morin E."/>
            <person name="Murat C."/>
            <person name="Riley R."/>
            <person name="Ohm R."/>
            <person name="Sun H."/>
            <person name="Tunlid A."/>
            <person name="Henrissat B."/>
            <person name="Grigoriev I.V."/>
            <person name="Hibbett D.S."/>
            <person name="Martin F."/>
        </authorList>
    </citation>
    <scope>NUCLEOTIDE SEQUENCE [LARGE SCALE GENOMIC DNA]</scope>
    <source>
        <strain evidence="3">Zn</strain>
    </source>
</reference>
<feature type="chain" id="PRO_5002178145" description="Malate dehydrogenase" evidence="1">
    <location>
        <begin position="18"/>
        <end position="261"/>
    </location>
</feature>
<dbReference type="OrthoDB" id="1859733at2759"/>
<proteinExistence type="predicted"/>
<dbReference type="HOGENOM" id="CLU_067863_0_0_1"/>
<organism evidence="2 3">
    <name type="scientific">Oidiodendron maius (strain Zn)</name>
    <dbReference type="NCBI Taxonomy" id="913774"/>
    <lineage>
        <taxon>Eukaryota</taxon>
        <taxon>Fungi</taxon>
        <taxon>Dikarya</taxon>
        <taxon>Ascomycota</taxon>
        <taxon>Pezizomycotina</taxon>
        <taxon>Leotiomycetes</taxon>
        <taxon>Leotiomycetes incertae sedis</taxon>
        <taxon>Myxotrichaceae</taxon>
        <taxon>Oidiodendron</taxon>
    </lineage>
</organism>
<evidence type="ECO:0000256" key="1">
    <source>
        <dbReference type="SAM" id="SignalP"/>
    </source>
</evidence>
<feature type="signal peptide" evidence="1">
    <location>
        <begin position="1"/>
        <end position="17"/>
    </location>
</feature>
<protein>
    <recommendedName>
        <fullName evidence="4">Malate dehydrogenase</fullName>
    </recommendedName>
</protein>
<dbReference type="AlphaFoldDB" id="A0A0C3HEU2"/>
<dbReference type="Pfam" id="PF11937">
    <property type="entry name" value="DUF3455"/>
    <property type="match status" value="1"/>
</dbReference>
<gene>
    <name evidence="2" type="ORF">OIDMADRAFT_18602</name>
</gene>
<keyword evidence="1" id="KW-0732">Signal</keyword>
<accession>A0A0C3HEU2</accession>
<keyword evidence="3" id="KW-1185">Reference proteome</keyword>
<dbReference type="PANTHER" id="PTHR35567">
    <property type="entry name" value="MALATE DEHYDROGENASE (AFU_ORTHOLOGUE AFUA_2G13800)"/>
    <property type="match status" value="1"/>
</dbReference>
<dbReference type="InParanoid" id="A0A0C3HEU2"/>
<dbReference type="EMBL" id="KN832875">
    <property type="protein sequence ID" value="KIN01665.1"/>
    <property type="molecule type" value="Genomic_DNA"/>
</dbReference>
<sequence>MLSSIWVISALLATTMAAPTQTYSSQSAEPLTETEALSSYFEALVSKVQAAKGSGQGPSCDLGSAVLPVASPTALPPPSAGLTLKHVAIGRGTQNYTCGTDGTAAPTAVGAMATLYNASCVAAAYPDVLAMLPRVALQFNLTGTNQATLSPSNLQISGHHFFANLTTPFFNLDTATMNLGTAPSAKNNTVPAPADAPVGQYGVGFGAVPWLKLLTIDGATGNLEEIYRVNTAGGSPPKTCAGMPSAFEVQYSAEYWFFQGS</sequence>
<evidence type="ECO:0008006" key="4">
    <source>
        <dbReference type="Google" id="ProtNLM"/>
    </source>
</evidence>
<dbReference type="Proteomes" id="UP000054321">
    <property type="component" value="Unassembled WGS sequence"/>
</dbReference>
<evidence type="ECO:0000313" key="3">
    <source>
        <dbReference type="Proteomes" id="UP000054321"/>
    </source>
</evidence>